<organism evidence="3 4">
    <name type="scientific">Diacronema lutheri</name>
    <name type="common">Unicellular marine alga</name>
    <name type="synonym">Monochrysis lutheri</name>
    <dbReference type="NCBI Taxonomy" id="2081491"/>
    <lineage>
        <taxon>Eukaryota</taxon>
        <taxon>Haptista</taxon>
        <taxon>Haptophyta</taxon>
        <taxon>Pavlovophyceae</taxon>
        <taxon>Pavlovales</taxon>
        <taxon>Pavlovaceae</taxon>
        <taxon>Diacronema</taxon>
    </lineage>
</organism>
<dbReference type="Gene3D" id="3.40.50.10140">
    <property type="entry name" value="Toll/interleukin-1 receptor homology (TIR) domain"/>
    <property type="match status" value="2"/>
</dbReference>
<dbReference type="OrthoDB" id="10252328at2759"/>
<dbReference type="OMA" id="DNCRMEM"/>
<dbReference type="AlphaFoldDB" id="A0A8J5XU19"/>
<dbReference type="GO" id="GO:0007165">
    <property type="term" value="P:signal transduction"/>
    <property type="evidence" value="ECO:0007669"/>
    <property type="project" value="InterPro"/>
</dbReference>
<dbReference type="Proteomes" id="UP000751190">
    <property type="component" value="Unassembled WGS sequence"/>
</dbReference>
<gene>
    <name evidence="3" type="ORF">KFE25_007479</name>
</gene>
<dbReference type="Pfam" id="PF13676">
    <property type="entry name" value="TIR_2"/>
    <property type="match status" value="2"/>
</dbReference>
<evidence type="ECO:0000313" key="3">
    <source>
        <dbReference type="EMBL" id="KAG8468961.1"/>
    </source>
</evidence>
<proteinExistence type="predicted"/>
<feature type="coiled-coil region" evidence="1">
    <location>
        <begin position="14"/>
        <end position="48"/>
    </location>
</feature>
<dbReference type="SUPFAM" id="SSF52200">
    <property type="entry name" value="Toll/Interleukin receptor TIR domain"/>
    <property type="match status" value="2"/>
</dbReference>
<protein>
    <recommendedName>
        <fullName evidence="2">TIR domain-containing protein</fullName>
    </recommendedName>
</protein>
<sequence length="801" mass="84731">MGCAPSALLDTDGDERGESRVALLEAEVRRLEAEAEMLRAKLVDLEQTGLKRDQQQARRESGARRRIPVVGDHVVSHHVKHAYYTARVVEFDAAAREFVVAWDDGDASGTRQPYDKVCLNDEPGADDVAVSTIVMFPQGKYQFSDQSGAVRQGLDRYHEGKVVRVERDGTTGEKLYVGMHTRSELDGKWCTYAGHAPTFRCTLPQLRVAANLLDLLDNPSSAQAAAGAAGADAKYDIYMSFTLQDAETARRLGDARGADPTAIAAHFEQAGWRVYCDARAAEHAEASVVALASASVCVACISDAFAANTHSRQELQYAKKTLKKPVVPLIVGDAAESWDFMNTLVGLLIAGDLYIDFRARAKHAEKLADAVGTLRGLLHPSVPGAPLVVAGARGSGPADGLAVARDVFVSYCWHNSALAAAAMEVPELHGDALADPRALAKALAAAGRSTWLDIDVLGGGSGLFEDIARGLQRAKVVVICVSAAYAQSDNCRMEMQFAIKVLKKRCVTIIVDSSAEWQQSVVGLLAASLPTIDLAAAVRERGEVGRDAVIAQLLQLIAPEPTAGQPAAKKSKAGVATAAAANAADAGPALSRAPPAAAKAARAAYVLDADAELGGAGSAAADGDEELDAPPELAARMESGAGARVGDHVVSHHFRHAFYTATVVAFDAATREFTVAWDDGDATGTEQPFERVFPNAPPDADDVGVGTRVLFPQGKYKFTDTAGVERTGMDRYHEGVVTALEHDAQSDEMVYAGRHAYGKDDGKWIAYAGYEETFSLPLDRLRVTGNLMAALAVATGGGSAG</sequence>
<dbReference type="InterPro" id="IPR035897">
    <property type="entry name" value="Toll_tir_struct_dom_sf"/>
</dbReference>
<reference evidence="3" key="1">
    <citation type="submission" date="2021-05" db="EMBL/GenBank/DDBJ databases">
        <title>The genome of the haptophyte Pavlova lutheri (Diacronema luteri, Pavlovales) - a model for lipid biosynthesis in eukaryotic algae.</title>
        <authorList>
            <person name="Hulatt C.J."/>
            <person name="Posewitz M.C."/>
        </authorList>
    </citation>
    <scope>NUCLEOTIDE SEQUENCE</scope>
    <source>
        <strain evidence="3">NIVA-4/92</strain>
    </source>
</reference>
<evidence type="ECO:0000259" key="2">
    <source>
        <dbReference type="Pfam" id="PF13676"/>
    </source>
</evidence>
<feature type="domain" description="TIR" evidence="2">
    <location>
        <begin position="262"/>
        <end position="362"/>
    </location>
</feature>
<keyword evidence="1" id="KW-0175">Coiled coil</keyword>
<evidence type="ECO:0000256" key="1">
    <source>
        <dbReference type="SAM" id="Coils"/>
    </source>
</evidence>
<feature type="domain" description="TIR" evidence="2">
    <location>
        <begin position="437"/>
        <end position="535"/>
    </location>
</feature>
<keyword evidence="4" id="KW-1185">Reference proteome</keyword>
<accession>A0A8J5XU19</accession>
<dbReference type="PANTHER" id="PTHR47508">
    <property type="entry name" value="SAM DOMAIN-CONTAINING PROTEIN-RELATED"/>
    <property type="match status" value="1"/>
</dbReference>
<dbReference type="PANTHER" id="PTHR47508:SF1">
    <property type="entry name" value="NON-SPECIFIC SERINE_THREONINE PROTEIN KINASE"/>
    <property type="match status" value="1"/>
</dbReference>
<evidence type="ECO:0000313" key="4">
    <source>
        <dbReference type="Proteomes" id="UP000751190"/>
    </source>
</evidence>
<name>A0A8J5XU19_DIALT</name>
<comment type="caution">
    <text evidence="3">The sequence shown here is derived from an EMBL/GenBank/DDBJ whole genome shotgun (WGS) entry which is preliminary data.</text>
</comment>
<dbReference type="EMBL" id="JAGTXO010000003">
    <property type="protein sequence ID" value="KAG8468961.1"/>
    <property type="molecule type" value="Genomic_DNA"/>
</dbReference>
<dbReference type="InterPro" id="IPR000157">
    <property type="entry name" value="TIR_dom"/>
</dbReference>